<dbReference type="EMBL" id="CAJNRD030001120">
    <property type="protein sequence ID" value="CAG5093926.1"/>
    <property type="molecule type" value="Genomic_DNA"/>
</dbReference>
<organism evidence="3 4">
    <name type="scientific">Cotesia congregata</name>
    <name type="common">Parasitoid wasp</name>
    <name type="synonym">Apanteles congregatus</name>
    <dbReference type="NCBI Taxonomy" id="51543"/>
    <lineage>
        <taxon>Eukaryota</taxon>
        <taxon>Metazoa</taxon>
        <taxon>Ecdysozoa</taxon>
        <taxon>Arthropoda</taxon>
        <taxon>Hexapoda</taxon>
        <taxon>Insecta</taxon>
        <taxon>Pterygota</taxon>
        <taxon>Neoptera</taxon>
        <taxon>Endopterygota</taxon>
        <taxon>Hymenoptera</taxon>
        <taxon>Apocrita</taxon>
        <taxon>Ichneumonoidea</taxon>
        <taxon>Braconidae</taxon>
        <taxon>Microgastrinae</taxon>
        <taxon>Cotesia</taxon>
    </lineage>
</organism>
<protein>
    <submittedName>
        <fullName evidence="3">Similar to Sdccag8: Serologically defined colon cancer antigen 8 homolog (Mus musculus)</fullName>
    </submittedName>
</protein>
<evidence type="ECO:0000313" key="3">
    <source>
        <dbReference type="EMBL" id="CAG5093926.1"/>
    </source>
</evidence>
<feature type="coiled-coil region" evidence="1">
    <location>
        <begin position="274"/>
        <end position="301"/>
    </location>
</feature>
<feature type="region of interest" description="Disordered" evidence="2">
    <location>
        <begin position="694"/>
        <end position="772"/>
    </location>
</feature>
<dbReference type="GO" id="GO:0007098">
    <property type="term" value="P:centrosome cycle"/>
    <property type="evidence" value="ECO:0007669"/>
    <property type="project" value="InterPro"/>
</dbReference>
<dbReference type="GO" id="GO:0005814">
    <property type="term" value="C:centriole"/>
    <property type="evidence" value="ECO:0007669"/>
    <property type="project" value="TreeGrafter"/>
</dbReference>
<dbReference type="GO" id="GO:0030010">
    <property type="term" value="P:establishment of cell polarity"/>
    <property type="evidence" value="ECO:0007669"/>
    <property type="project" value="TreeGrafter"/>
</dbReference>
<comment type="caution">
    <text evidence="3">The sequence shown here is derived from an EMBL/GenBank/DDBJ whole genome shotgun (WGS) entry which is preliminary data.</text>
</comment>
<dbReference type="AlphaFoldDB" id="A0A8J2HG58"/>
<keyword evidence="1" id="KW-0175">Coiled coil</keyword>
<feature type="compositionally biased region" description="Polar residues" evidence="2">
    <location>
        <begin position="697"/>
        <end position="714"/>
    </location>
</feature>
<feature type="compositionally biased region" description="Polar residues" evidence="2">
    <location>
        <begin position="739"/>
        <end position="772"/>
    </location>
</feature>
<gene>
    <name evidence="3" type="ORF">HICCMSTLAB_LOCUS7252</name>
</gene>
<dbReference type="GO" id="GO:0005813">
    <property type="term" value="C:centrosome"/>
    <property type="evidence" value="ECO:0007669"/>
    <property type="project" value="InterPro"/>
</dbReference>
<feature type="coiled-coil region" evidence="1">
    <location>
        <begin position="341"/>
        <end position="403"/>
    </location>
</feature>
<accession>A0A8J2HG58</accession>
<reference evidence="3" key="1">
    <citation type="submission" date="2021-04" db="EMBL/GenBank/DDBJ databases">
        <authorList>
            <person name="Chebbi M.A.C M."/>
        </authorList>
    </citation>
    <scope>NUCLEOTIDE SEQUENCE</scope>
</reference>
<dbReference type="GO" id="GO:0035148">
    <property type="term" value="P:tube formation"/>
    <property type="evidence" value="ECO:0007669"/>
    <property type="project" value="TreeGrafter"/>
</dbReference>
<evidence type="ECO:0000256" key="2">
    <source>
        <dbReference type="SAM" id="MobiDB-lite"/>
    </source>
</evidence>
<keyword evidence="4" id="KW-1185">Reference proteome</keyword>
<dbReference type="PANTHER" id="PTHR34343:SF1">
    <property type="entry name" value="SEROLOGICALLY DEFINED COLON CANCER ANTIGEN 8"/>
    <property type="match status" value="1"/>
</dbReference>
<evidence type="ECO:0000256" key="1">
    <source>
        <dbReference type="SAM" id="Coils"/>
    </source>
</evidence>
<dbReference type="GO" id="GO:0001764">
    <property type="term" value="P:neuron migration"/>
    <property type="evidence" value="ECO:0007669"/>
    <property type="project" value="TreeGrafter"/>
</dbReference>
<sequence length="772" mass="88904">MLPANSYSRRCRAGLPSSVIQNPGSYLLRPKLPLRSTYNKPKSNCSFTHIENAPFGRPKRFKLKKLNSFQKMDTMKKKIPDYTETAYREAVSRLKYLLAESYTPRGSGKIIRDKNIFRRSNSKLHDSADDTDDRSVVSECSKGFPVNLSSRTNTALTSDKRLPMTSVLSGENSQMTPKEMSTFIMRQEEYIEQLESESQYCKEELKNLLGKIREVVAENEALHDKNKTVLLKSFLNEYDNAEENSGNKPVLELDHGQSSPGKKIKLHQMIEGPSIMYESRISELEAQLTQARIELKKAQEESQLGVKKFADAPDLSPETVQQLDLVLKEKRELSGKLDETLRSLQVARDREADALQKAKRAMDNVQQTEFEKAQAESEVRRLKDELERQRDKIREATQETTRRLADERHQVERRYGQQVEQLSADVATHWDAASKSQLEIEKQRREILDLKRELNQKQAIIDDLKKDLHNKISNLQSDLNQMAAEKDAVEQEVATAKLALERSERHAKQEQSRWQGEINSYKQRLERADADIVHCRRENLRLSEQIASLEKELNMVKIIRTDSQTPAATPRLENEKDLTSMIMDMETKHAATVAGLEDALKNQAMLVSQLSAECRSLTQRLDANNLTHKEEIVNLQEKIDHLTNKIKDLLENQKGKLPEAPSESQKNPVDPNEYTHESYQQNYNLETKTPELDATQYDPQDNQNYPEYTTNDPNYTGEYAAEDYQYEQQYDPSLYPEANQDQSNQDTDQYENYSAANYENQQQPLEQNEAIS</sequence>
<feature type="coiled-coil region" evidence="1">
    <location>
        <begin position="618"/>
        <end position="652"/>
    </location>
</feature>
<evidence type="ECO:0000313" key="4">
    <source>
        <dbReference type="Proteomes" id="UP000786811"/>
    </source>
</evidence>
<dbReference type="OrthoDB" id="10252347at2759"/>
<dbReference type="Pfam" id="PF15964">
    <property type="entry name" value="CCCAP"/>
    <property type="match status" value="2"/>
</dbReference>
<feature type="region of interest" description="Disordered" evidence="2">
    <location>
        <begin position="655"/>
        <end position="675"/>
    </location>
</feature>
<dbReference type="InterPro" id="IPR031887">
    <property type="entry name" value="SDCCAG8"/>
</dbReference>
<dbReference type="Proteomes" id="UP000786811">
    <property type="component" value="Unassembled WGS sequence"/>
</dbReference>
<name>A0A8J2HG58_COTCN</name>
<feature type="coiled-coil region" evidence="1">
    <location>
        <begin position="191"/>
        <end position="225"/>
    </location>
</feature>
<dbReference type="PANTHER" id="PTHR34343">
    <property type="entry name" value="SEROLOGICALLY DEFINED COLON CANCER ANTIGEN 8"/>
    <property type="match status" value="1"/>
</dbReference>
<feature type="coiled-coil region" evidence="1">
    <location>
        <begin position="433"/>
        <end position="552"/>
    </location>
</feature>
<proteinExistence type="predicted"/>